<dbReference type="Proteomes" id="UP000276194">
    <property type="component" value="Unassembled WGS sequence"/>
</dbReference>
<sequence>MAKANDKVQFEIRCTTQFRQKLTDLAYLAGFIKKVKSEEVDEYGFQIDAAKLAQQERFYLLEKKQGVSEMIMSIVRDGALIINGADKSDTKDLATKFNRTNANLSQLRDLTEGQSFTAKGEQYNLQKLFEDFLKVRIELSKDIDKIMEGKTLHEITDGPVYEAKKSFALDFDIDRLNDRMTFVTDEETERALRSTHLKLKPMLRQLIGNVKLYKRGAPINHPDILEALEIYQRLNKDIETAHILTLENKSYTVDLFKGLWRRHNEAVTLVKKIRGIK</sequence>
<dbReference type="EMBL" id="RBTD01000455">
    <property type="protein sequence ID" value="RMT12459.1"/>
    <property type="molecule type" value="Genomic_DNA"/>
</dbReference>
<gene>
    <name evidence="1" type="ORF">ALP52_00838</name>
</gene>
<dbReference type="AlphaFoldDB" id="A0A3M5IN64"/>
<protein>
    <submittedName>
        <fullName evidence="1">Uncharacterized protein</fullName>
    </submittedName>
</protein>
<evidence type="ECO:0000313" key="2">
    <source>
        <dbReference type="Proteomes" id="UP000276194"/>
    </source>
</evidence>
<accession>A0A3M5IN64</accession>
<dbReference type="RefSeq" id="WP_122323215.1">
    <property type="nucleotide sequence ID" value="NZ_RBTD01000455.1"/>
</dbReference>
<organism evidence="1 2">
    <name type="scientific">Pseudomonas amygdali pv. mori</name>
    <dbReference type="NCBI Taxonomy" id="34065"/>
    <lineage>
        <taxon>Bacteria</taxon>
        <taxon>Pseudomonadati</taxon>
        <taxon>Pseudomonadota</taxon>
        <taxon>Gammaproteobacteria</taxon>
        <taxon>Pseudomonadales</taxon>
        <taxon>Pseudomonadaceae</taxon>
        <taxon>Pseudomonas</taxon>
        <taxon>Pseudomonas amygdali</taxon>
    </lineage>
</organism>
<reference evidence="1 2" key="1">
    <citation type="submission" date="2018-08" db="EMBL/GenBank/DDBJ databases">
        <title>Recombination of ecologically and evolutionarily significant loci maintains genetic cohesion in the Pseudomonas syringae species complex.</title>
        <authorList>
            <person name="Dillon M."/>
            <person name="Thakur S."/>
            <person name="Almeida R.N.D."/>
            <person name="Weir B.S."/>
            <person name="Guttman D.S."/>
        </authorList>
    </citation>
    <scope>NUCLEOTIDE SEQUENCE [LARGE SCALE GENOMIC DNA]</scope>
    <source>
        <strain evidence="1 2">ICMP 6941</strain>
    </source>
</reference>
<comment type="caution">
    <text evidence="1">The sequence shown here is derived from an EMBL/GenBank/DDBJ whole genome shotgun (WGS) entry which is preliminary data.</text>
</comment>
<evidence type="ECO:0000313" key="1">
    <source>
        <dbReference type="EMBL" id="RMT12459.1"/>
    </source>
</evidence>
<name>A0A3M5IN64_PSEA0</name>
<proteinExistence type="predicted"/>